<evidence type="ECO:0000256" key="2">
    <source>
        <dbReference type="PROSITE-ProRule" id="PRU00023"/>
    </source>
</evidence>
<dbReference type="PROSITE" id="PS50297">
    <property type="entry name" value="ANK_REP_REGION"/>
    <property type="match status" value="2"/>
</dbReference>
<organism evidence="6 7">
    <name type="scientific">Monosporascus ibericus</name>
    <dbReference type="NCBI Taxonomy" id="155417"/>
    <lineage>
        <taxon>Eukaryota</taxon>
        <taxon>Fungi</taxon>
        <taxon>Dikarya</taxon>
        <taxon>Ascomycota</taxon>
        <taxon>Pezizomycotina</taxon>
        <taxon>Sordariomycetes</taxon>
        <taxon>Xylariomycetidae</taxon>
        <taxon>Xylariales</taxon>
        <taxon>Xylariales incertae sedis</taxon>
        <taxon>Monosporascus</taxon>
    </lineage>
</organism>
<dbReference type="CDD" id="cd00102">
    <property type="entry name" value="IPT"/>
    <property type="match status" value="1"/>
</dbReference>
<sequence>MSTSPPPFGANHPFAPDSGMPSYNFPSEFELFDVEDSQISPDTGFLDLHGDSSLHFEDPKMLLGNSPGPANPTTKAPSYHLLSHRGSMSSSSSPRSNESSPKTSQTSGDVMMADSHLASWKIEDAPPHSDTNFNMFLDSMDPSSLDMSHVFDFESASTSPSPPANTAQSTLASAEFSTSATPRSPRVKRHKGHHKVPTSMKGLKTSGSREASPASNPALSKESSPATMFKSPSPDNNMSFFNNLSGLGVSAMWPQQRVASLQNGGQASQVRPETANIPTQSHGFPSYVPQPSISSRPPPRLFVQPTPLKSRVETQIPIKLTIHHLPPGIKRIHLPTHTISKPKLLTKPPAVRAPDMLELYTMLVCSSAMMDPAKQKRAFARAAAAQHDYRGGKPLEEKPEDEDNKPQNGGEVRICSGCITRERKRAGRKKHKKPEEEELWNRFENRRVIVFNTQEVKEWQPVTPHMADPTGAGLRESVPEGTMQVDVPMRIACYCRHHGEKMGFQVIFTVKDYQDNVIAQQLSSSIMITDDHKTHLPASSMTQNSNNSNVAVTTAQPTAIADSKPITPPISFQHHPSTDVRDHANNVVFTYPPGAPTVPNSQCASVIATPRTASRQTSPSLQPGQMSRKRKASGSGKLPNGLAMTKIENPTSSVLPNGLQSDSAAASAVTSPFSPNLGNFPLTADALFSHGGHSTLNNIPQAFATGPPTPNSNSAEQLIYPSSRTLSLDNMPPQLFSAPPTANPSRAPSPNQLREISQGLYNSTPGTSSARAPQPMIYKIIPGEGPKSGGVEVTILGSGFTNGGLEVMFGEQRAATTTFWGETSLVCLLPPAASAGLVPVSIKQPGAPVQHAFNNQQQPLFRYVDDDEHRLIRTALTVLGNKLGGKITDVADIARNIIYGPAGNGGSWSSSGSGSGQAPGNNNFNNHQQDSDVETVLLRVLELIDLDDSPNKPRINLRRSSGQTMLHLACSLGMVRFVAGLLSRGANAGLRDKGGYTPLHMAAMNDHPEIVRRLIMKGADPTMRSLSGLTPADVAQSRDVIRILRRIETHSRSRSGSSRHSRVNSASSLRSLWDPPPMTPAKQGGSSDDTRDSDEESSDDDSVEIDSEEEEREYADMIGPGAPRPRLDVPGIRQQEIHPGPVSPGATVAAVRDHFAAQLQQFQHSMTMQFQNFPQLQVPQMLQMPQNMQMMLPDAQAYLQSPSVVQRISSLVPTIRGSGDQSSTDNKWSFFGSKETTPPPAYEEIYPQKDLDTKQASAAQAAADFEADRKCAALFDQEVAEMADSNEVPELLHVGHKKAITREQQENLQRAHAASLKTGSSDKMLWFFWVPVLILVLGAMLISVAPSFLSDTTKAIISYATGMEGPHQLLRRTNERLLEVL</sequence>
<keyword evidence="4" id="KW-0472">Membrane</keyword>
<dbReference type="SMART" id="SM00429">
    <property type="entry name" value="IPT"/>
    <property type="match status" value="1"/>
</dbReference>
<feature type="region of interest" description="Disordered" evidence="3">
    <location>
        <begin position="1215"/>
        <end position="1241"/>
    </location>
</feature>
<dbReference type="PANTHER" id="PTHR23335:SF1">
    <property type="entry name" value="CALMODULIN-BINDING TRANSCRIPTION ACTIVATOR, ISOFORM F"/>
    <property type="match status" value="1"/>
</dbReference>
<feature type="region of interest" description="Disordered" evidence="3">
    <location>
        <begin position="382"/>
        <end position="412"/>
    </location>
</feature>
<feature type="compositionally biased region" description="Low complexity" evidence="3">
    <location>
        <begin position="155"/>
        <end position="170"/>
    </location>
</feature>
<dbReference type="SMART" id="SM00248">
    <property type="entry name" value="ANK"/>
    <property type="match status" value="2"/>
</dbReference>
<keyword evidence="4" id="KW-0812">Transmembrane</keyword>
<dbReference type="PROSITE" id="PS50088">
    <property type="entry name" value="ANK_REPEAT"/>
    <property type="match status" value="2"/>
</dbReference>
<dbReference type="Gene3D" id="1.25.40.20">
    <property type="entry name" value="Ankyrin repeat-containing domain"/>
    <property type="match status" value="1"/>
</dbReference>
<proteinExistence type="predicted"/>
<dbReference type="Pfam" id="PF12796">
    <property type="entry name" value="Ank_2"/>
    <property type="match status" value="1"/>
</dbReference>
<keyword evidence="4" id="KW-1133">Transmembrane helix</keyword>
<feature type="compositionally biased region" description="Low complexity" evidence="3">
    <location>
        <begin position="908"/>
        <end position="923"/>
    </location>
</feature>
<protein>
    <recommendedName>
        <fullName evidence="5">IPT/TIG domain-containing protein</fullName>
    </recommendedName>
</protein>
<dbReference type="Gene3D" id="2.60.40.10">
    <property type="entry name" value="Immunoglobulins"/>
    <property type="match status" value="1"/>
</dbReference>
<accession>A0A4Q4TJS7</accession>
<dbReference type="InterPro" id="IPR013783">
    <property type="entry name" value="Ig-like_fold"/>
</dbReference>
<dbReference type="InterPro" id="IPR002110">
    <property type="entry name" value="Ankyrin_rpt"/>
</dbReference>
<dbReference type="GO" id="GO:0006357">
    <property type="term" value="P:regulation of transcription by RNA polymerase II"/>
    <property type="evidence" value="ECO:0007669"/>
    <property type="project" value="TreeGrafter"/>
</dbReference>
<feature type="region of interest" description="Disordered" evidence="3">
    <location>
        <begin position="1"/>
        <end position="21"/>
    </location>
</feature>
<feature type="compositionally biased region" description="Polar residues" evidence="3">
    <location>
        <begin position="743"/>
        <end position="752"/>
    </location>
</feature>
<evidence type="ECO:0000313" key="6">
    <source>
        <dbReference type="EMBL" id="RYP06828.1"/>
    </source>
</evidence>
<dbReference type="Pfam" id="PF01833">
    <property type="entry name" value="TIG"/>
    <property type="match status" value="1"/>
</dbReference>
<dbReference type="GO" id="GO:0003690">
    <property type="term" value="F:double-stranded DNA binding"/>
    <property type="evidence" value="ECO:0007669"/>
    <property type="project" value="TreeGrafter"/>
</dbReference>
<dbReference type="OrthoDB" id="71307at2759"/>
<dbReference type="InterPro" id="IPR036770">
    <property type="entry name" value="Ankyrin_rpt-contain_sf"/>
</dbReference>
<feature type="region of interest" description="Disordered" evidence="3">
    <location>
        <begin position="729"/>
        <end position="752"/>
    </location>
</feature>
<evidence type="ECO:0000259" key="5">
    <source>
        <dbReference type="SMART" id="SM00429"/>
    </source>
</evidence>
<dbReference type="SUPFAM" id="SSF48403">
    <property type="entry name" value="Ankyrin repeat"/>
    <property type="match status" value="1"/>
</dbReference>
<evidence type="ECO:0000256" key="4">
    <source>
        <dbReference type="SAM" id="Phobius"/>
    </source>
</evidence>
<feature type="compositionally biased region" description="Basic and acidic residues" evidence="3">
    <location>
        <begin position="387"/>
        <end position="397"/>
    </location>
</feature>
<feature type="transmembrane region" description="Helical" evidence="4">
    <location>
        <begin position="1326"/>
        <end position="1349"/>
    </location>
</feature>
<evidence type="ECO:0000256" key="1">
    <source>
        <dbReference type="ARBA" id="ARBA00023043"/>
    </source>
</evidence>
<feature type="region of interest" description="Disordered" evidence="3">
    <location>
        <begin position="154"/>
        <end position="234"/>
    </location>
</feature>
<evidence type="ECO:0000313" key="7">
    <source>
        <dbReference type="Proteomes" id="UP000293360"/>
    </source>
</evidence>
<dbReference type="EMBL" id="QJNU01000115">
    <property type="protein sequence ID" value="RYP06828.1"/>
    <property type="molecule type" value="Genomic_DNA"/>
</dbReference>
<feature type="compositionally biased region" description="Acidic residues" evidence="3">
    <location>
        <begin position="1091"/>
        <end position="1113"/>
    </location>
</feature>
<dbReference type="Pfam" id="PF25603">
    <property type="entry name" value="SPT23_MGA2_DBD"/>
    <property type="match status" value="2"/>
</dbReference>
<comment type="caution">
    <text evidence="6">The sequence shown here is derived from an EMBL/GenBank/DDBJ whole genome shotgun (WGS) entry which is preliminary data.</text>
</comment>
<feature type="region of interest" description="Disordered" evidence="3">
    <location>
        <begin position="610"/>
        <end position="659"/>
    </location>
</feature>
<feature type="domain" description="IPT/TIG" evidence="5">
    <location>
        <begin position="774"/>
        <end position="864"/>
    </location>
</feature>
<feature type="region of interest" description="Disordered" evidence="3">
    <location>
        <begin position="908"/>
        <end position="928"/>
    </location>
</feature>
<reference evidence="6 7" key="1">
    <citation type="submission" date="2018-06" db="EMBL/GenBank/DDBJ databases">
        <title>Complete Genomes of Monosporascus.</title>
        <authorList>
            <person name="Robinson A.J."/>
            <person name="Natvig D.O."/>
        </authorList>
    </citation>
    <scope>NUCLEOTIDE SEQUENCE [LARGE SCALE GENOMIC DNA]</scope>
    <source>
        <strain evidence="6 7">CBS 110550</strain>
    </source>
</reference>
<feature type="region of interest" description="Disordered" evidence="3">
    <location>
        <begin position="56"/>
        <end position="109"/>
    </location>
</feature>
<feature type="compositionally biased region" description="Basic residues" evidence="3">
    <location>
        <begin position="185"/>
        <end position="196"/>
    </location>
</feature>
<feature type="compositionally biased region" description="Polar residues" evidence="3">
    <location>
        <begin position="648"/>
        <end position="659"/>
    </location>
</feature>
<feature type="compositionally biased region" description="Polar residues" evidence="3">
    <location>
        <begin position="205"/>
        <end position="226"/>
    </location>
</feature>
<dbReference type="GO" id="GO:0003712">
    <property type="term" value="F:transcription coregulator activity"/>
    <property type="evidence" value="ECO:0007669"/>
    <property type="project" value="TreeGrafter"/>
</dbReference>
<feature type="region of interest" description="Disordered" evidence="3">
    <location>
        <begin position="1050"/>
        <end position="1128"/>
    </location>
</feature>
<keyword evidence="1 2" id="KW-0040">ANK repeat</keyword>
<feature type="repeat" description="ANK" evidence="2">
    <location>
        <begin position="961"/>
        <end position="993"/>
    </location>
</feature>
<dbReference type="SUPFAM" id="SSF81296">
    <property type="entry name" value="E set domains"/>
    <property type="match status" value="1"/>
</dbReference>
<name>A0A4Q4TJS7_9PEZI</name>
<feature type="repeat" description="ANK" evidence="2">
    <location>
        <begin position="994"/>
        <end position="1026"/>
    </location>
</feature>
<dbReference type="STRING" id="155417.A0A4Q4TJS7"/>
<dbReference type="PANTHER" id="PTHR23335">
    <property type="entry name" value="CALMODULIN-BINDING TRANSCRIPTION ACTIVATOR CAMTA"/>
    <property type="match status" value="1"/>
</dbReference>
<dbReference type="GO" id="GO:0005634">
    <property type="term" value="C:nucleus"/>
    <property type="evidence" value="ECO:0007669"/>
    <property type="project" value="TreeGrafter"/>
</dbReference>
<keyword evidence="7" id="KW-1185">Reference proteome</keyword>
<evidence type="ECO:0000256" key="3">
    <source>
        <dbReference type="SAM" id="MobiDB-lite"/>
    </source>
</evidence>
<feature type="compositionally biased region" description="Polar residues" evidence="3">
    <location>
        <begin position="171"/>
        <end position="182"/>
    </location>
</feature>
<dbReference type="Proteomes" id="UP000293360">
    <property type="component" value="Unassembled WGS sequence"/>
</dbReference>
<feature type="compositionally biased region" description="Low complexity" evidence="3">
    <location>
        <begin position="84"/>
        <end position="104"/>
    </location>
</feature>
<dbReference type="InterPro" id="IPR002909">
    <property type="entry name" value="IPT_dom"/>
</dbReference>
<feature type="compositionally biased region" description="Polar residues" evidence="3">
    <location>
        <begin position="611"/>
        <end position="625"/>
    </location>
</feature>
<dbReference type="InterPro" id="IPR014756">
    <property type="entry name" value="Ig_E-set"/>
</dbReference>
<dbReference type="InterPro" id="IPR057962">
    <property type="entry name" value="SPT23_MGA2_DBD"/>
</dbReference>
<gene>
    <name evidence="6" type="ORF">DL764_002940</name>
</gene>